<organism evidence="2 3">
    <name type="scientific">Microbacterium limosum</name>
    <dbReference type="NCBI Taxonomy" id="3079935"/>
    <lineage>
        <taxon>Bacteria</taxon>
        <taxon>Bacillati</taxon>
        <taxon>Actinomycetota</taxon>
        <taxon>Actinomycetes</taxon>
        <taxon>Micrococcales</taxon>
        <taxon>Microbacteriaceae</taxon>
        <taxon>Microbacterium</taxon>
    </lineage>
</organism>
<dbReference type="AlphaFoldDB" id="A0AAU0MFV0"/>
<keyword evidence="1" id="KW-0472">Membrane</keyword>
<feature type="transmembrane region" description="Helical" evidence="1">
    <location>
        <begin position="18"/>
        <end position="42"/>
    </location>
</feature>
<feature type="transmembrane region" description="Helical" evidence="1">
    <location>
        <begin position="54"/>
        <end position="82"/>
    </location>
</feature>
<dbReference type="RefSeq" id="WP_330170196.1">
    <property type="nucleotide sequence ID" value="NZ_CP137080.1"/>
</dbReference>
<accession>A0AAU0MFV0</accession>
<evidence type="ECO:0000313" key="3">
    <source>
        <dbReference type="Proteomes" id="UP001329313"/>
    </source>
</evidence>
<dbReference type="KEGG" id="mliy:RYJ27_10165"/>
<evidence type="ECO:0000256" key="1">
    <source>
        <dbReference type="SAM" id="Phobius"/>
    </source>
</evidence>
<proteinExistence type="predicted"/>
<protein>
    <submittedName>
        <fullName evidence="2">Multidrug ABC transporter ATPase</fullName>
    </submittedName>
</protein>
<dbReference type="Proteomes" id="UP001329313">
    <property type="component" value="Chromosome"/>
</dbReference>
<keyword evidence="3" id="KW-1185">Reference proteome</keyword>
<gene>
    <name evidence="2" type="ORF">RYJ27_10165</name>
</gene>
<dbReference type="EMBL" id="CP137080">
    <property type="protein sequence ID" value="WOQ69060.1"/>
    <property type="molecule type" value="Genomic_DNA"/>
</dbReference>
<evidence type="ECO:0000313" key="2">
    <source>
        <dbReference type="EMBL" id="WOQ69060.1"/>
    </source>
</evidence>
<reference evidence="2 3" key="1">
    <citation type="submission" date="2023-10" db="EMBL/GenBank/DDBJ databases">
        <title>Y20.</title>
        <authorList>
            <person name="Zhang G."/>
            <person name="Ding Y."/>
        </authorList>
    </citation>
    <scope>NUCLEOTIDE SEQUENCE [LARGE SCALE GENOMIC DNA]</scope>
    <source>
        <strain evidence="2 3">Y20</strain>
    </source>
</reference>
<name>A0AAU0MFV0_9MICO</name>
<keyword evidence="1" id="KW-0812">Transmembrane</keyword>
<sequence>MSPTTPDPMPAPGRLERVLAFMSLGIALLAIGCFFAIMIGTATGMTQADFGSGIWPMVAVLPMIGLPLAFVLIIALLIITWVKRGRANRA</sequence>
<keyword evidence="1" id="KW-1133">Transmembrane helix</keyword>